<accession>A0A6A3ZGI0</accession>
<evidence type="ECO:0008006" key="4">
    <source>
        <dbReference type="Google" id="ProtNLM"/>
    </source>
</evidence>
<organism evidence="2 3">
    <name type="scientific">Phytophthora fragariae</name>
    <dbReference type="NCBI Taxonomy" id="53985"/>
    <lineage>
        <taxon>Eukaryota</taxon>
        <taxon>Sar</taxon>
        <taxon>Stramenopiles</taxon>
        <taxon>Oomycota</taxon>
        <taxon>Peronosporomycetes</taxon>
        <taxon>Peronosporales</taxon>
        <taxon>Peronosporaceae</taxon>
        <taxon>Phytophthora</taxon>
    </lineage>
</organism>
<dbReference type="AlphaFoldDB" id="A0A6A3ZGI0"/>
<dbReference type="EMBL" id="QXGD01000521">
    <property type="protein sequence ID" value="KAE9235802.1"/>
    <property type="molecule type" value="Genomic_DNA"/>
</dbReference>
<evidence type="ECO:0000313" key="2">
    <source>
        <dbReference type="EMBL" id="KAE9235802.1"/>
    </source>
</evidence>
<dbReference type="InterPro" id="IPR009003">
    <property type="entry name" value="Peptidase_S1_PA"/>
</dbReference>
<dbReference type="PANTHER" id="PTHR36234:SF5">
    <property type="entry name" value="LYSYL ENDOPEPTIDASE"/>
    <property type="match status" value="1"/>
</dbReference>
<dbReference type="SUPFAM" id="SSF50494">
    <property type="entry name" value="Trypsin-like serine proteases"/>
    <property type="match status" value="2"/>
</dbReference>
<dbReference type="NCBIfam" id="NF038127">
    <property type="entry name" value="FDP_fam"/>
    <property type="match status" value="2"/>
</dbReference>
<dbReference type="PANTHER" id="PTHR36234">
    <property type="entry name" value="LYSYL ENDOPEPTIDASE"/>
    <property type="match status" value="1"/>
</dbReference>
<protein>
    <recommendedName>
        <fullName evidence="4">Serine protease</fullName>
    </recommendedName>
</protein>
<gene>
    <name evidence="2" type="ORF">PF002_g11424</name>
</gene>
<name>A0A6A3ZGI0_9STRA</name>
<evidence type="ECO:0000313" key="3">
    <source>
        <dbReference type="Proteomes" id="UP000440367"/>
    </source>
</evidence>
<comment type="caution">
    <text evidence="2">The sequence shown here is derived from an EMBL/GenBank/DDBJ whole genome shotgun (WGS) entry which is preliminary data.</text>
</comment>
<evidence type="ECO:0000256" key="1">
    <source>
        <dbReference type="ARBA" id="ARBA00023026"/>
    </source>
</evidence>
<proteinExistence type="predicted"/>
<sequence>MKYPPTDQFTEQPRFAFLITNPLADFISVHFKLFNLPENDYVQVRPADPASSETQILQYRGNETNGSFYSTALSTSAVIVELFTESANRPQGVNSSQCVGFSVDSYQFLAQGSTLNGSKEGVCGADNSREAACYKSFNGAFRTSNAVARLLIKKDGGAFFCTGWLLGSEGHLVTNHHCISTQEHASNTEFEFNAEGSSCSRSCASPRACGGAIRANYATLIYADEDLDYALVKLPNNLASEYGYLRLRSSGAVMNERVYLPQHPSGWGKRIAMKSDSGWGTVTSLSTRGFATWATIANAQTATNSSGTPAGVQDVNFGVGCGEAVEYPLQTDDSTTQPQFAYTISNSLAQFVSIHFTSFNLPKNDYVQIRAANPSDPETTVLKYHGDDSSGDFYSTALQTTKVVVELFTQTTDPVVGAQAVNTFLCMGFTVDSYRFLAQPANNAKSQQEEVCGADESQQAVCYSSYTDAYKAAGAVARLLIHKSTGSFFCTGWLIGNEGHLITNNHCISQQAHASNTEFEFNAQGATCSTNCNKGMACGGKVRARSSTLIYADATLDYALVKLPINLSGEYGFLQLRQKGAVLSERIYIPQHPAGWGKHIAMKTDNGWGKVTSLNTNGCAKEQVAYMLDTQGGSSGSPVIAWSDNAVVALHHCGGCPNTAINSYKLINDMNSRNILPKNAVYSAATSAPTTAPTTSPPTQAPTYAPATKTMVDGTITSTATFTSVDYVNFKLSSDAVVELDILAMEEKSGGGYVDVNGDCNAGYIDSSIVLFSVNAATGAMTAIAANDNAPNGYGNGDGSISTADSYLYLQLTAGSYRLAVSASGLTPKQAANKQMPLSSKVRVCDKGTSNYGSYRLTISTSATVKVTGPGSYIGSQCNVVSPNAPFTQCPYHLEAAAAYATGVEGSIVRSYGAVSVDYIPFTVPAFNRITVEVASFGSADGTNFMDVNGNCESAYVDAVAYLFRSNSAGLSAADLVNSGDDDDSFVKRTHYRSISFRDPYLSLALPAGDYTLVVGRYPLSLEDAIARTSRASVDTLTPESCGKKSDRGNYLAVLSSANKLDITSPGSFSGSRCPSEVGKQVCTA</sequence>
<dbReference type="Pfam" id="PF13365">
    <property type="entry name" value="Trypsin_2"/>
    <property type="match status" value="2"/>
</dbReference>
<dbReference type="InterPro" id="IPR043504">
    <property type="entry name" value="Peptidase_S1_PA_chymotrypsin"/>
</dbReference>
<dbReference type="Gene3D" id="2.40.10.10">
    <property type="entry name" value="Trypsin-like serine proteases"/>
    <property type="match status" value="3"/>
</dbReference>
<dbReference type="Proteomes" id="UP000440367">
    <property type="component" value="Unassembled WGS sequence"/>
</dbReference>
<keyword evidence="1" id="KW-0843">Virulence</keyword>
<reference evidence="2 3" key="1">
    <citation type="submission" date="2018-08" db="EMBL/GenBank/DDBJ databases">
        <title>Genomic investigation of the strawberry pathogen Phytophthora fragariae indicates pathogenicity is determined by transcriptional variation in three key races.</title>
        <authorList>
            <person name="Adams T.M."/>
            <person name="Armitage A.D."/>
            <person name="Sobczyk M.K."/>
            <person name="Bates H.J."/>
            <person name="Dunwell J.M."/>
            <person name="Nellist C.F."/>
            <person name="Harrison R.J."/>
        </authorList>
    </citation>
    <scope>NUCLEOTIDE SEQUENCE [LARGE SCALE GENOMIC DNA]</scope>
    <source>
        <strain evidence="2 3">BC-1</strain>
    </source>
</reference>